<name>A0A5N5T5L1_9CRUS</name>
<dbReference type="PANTHER" id="PTHR15606">
    <property type="entry name" value="DNAJ HOMOLOG SUBFAMILY C MEMBER 8/LIPOPOLYSACCHARIDE SPECIFIC RESPONSE-7-RELATED"/>
    <property type="match status" value="1"/>
</dbReference>
<dbReference type="OrthoDB" id="342454at2759"/>
<keyword evidence="2" id="KW-1133">Transmembrane helix</keyword>
<comment type="caution">
    <text evidence="4">The sequence shown here is derived from an EMBL/GenBank/DDBJ whole genome shotgun (WGS) entry which is preliminary data.</text>
</comment>
<dbReference type="SUPFAM" id="SSF46565">
    <property type="entry name" value="Chaperone J-domain"/>
    <property type="match status" value="1"/>
</dbReference>
<keyword evidence="2" id="KW-0472">Membrane</keyword>
<dbReference type="SMART" id="SM00271">
    <property type="entry name" value="DnaJ"/>
    <property type="match status" value="1"/>
</dbReference>
<dbReference type="PANTHER" id="PTHR15606:SF4">
    <property type="entry name" value="DNAJ HOMOLOG SUBFAMILY C MEMBER 8"/>
    <property type="match status" value="1"/>
</dbReference>
<dbReference type="Gene3D" id="1.10.287.110">
    <property type="entry name" value="DnaJ domain"/>
    <property type="match status" value="1"/>
</dbReference>
<evidence type="ECO:0000259" key="3">
    <source>
        <dbReference type="PROSITE" id="PS50076"/>
    </source>
</evidence>
<keyword evidence="2" id="KW-0812">Transmembrane</keyword>
<dbReference type="Proteomes" id="UP000326759">
    <property type="component" value="Unassembled WGS sequence"/>
</dbReference>
<evidence type="ECO:0000256" key="1">
    <source>
        <dbReference type="SAM" id="MobiDB-lite"/>
    </source>
</evidence>
<evidence type="ECO:0000313" key="4">
    <source>
        <dbReference type="EMBL" id="KAB7501904.1"/>
    </source>
</evidence>
<dbReference type="PRINTS" id="PR00625">
    <property type="entry name" value="JDOMAIN"/>
</dbReference>
<accession>A0A5N5T5L1</accession>
<sequence>LKETEKRDSVLTPQQQITRLLRPGSSYANLNPFQVLEVDPTTPVEEIKKKFRRLSILVHPDKNPDDKERAQRAFDELTKSWRVLENDETRKKCLEIVEEAEFIVNKRIDERKKQLKREGKDTKLDEDDPEKLKRAIYVQTMKLFADMERKRRQQEQRDMEERKRKREEEIQTEERKKAEKEWQKNFEVSIFILLCVAILAIIKHEFIF</sequence>
<dbReference type="PROSITE" id="PS50076">
    <property type="entry name" value="DNAJ_2"/>
    <property type="match status" value="1"/>
</dbReference>
<dbReference type="CDD" id="cd06257">
    <property type="entry name" value="DnaJ"/>
    <property type="match status" value="1"/>
</dbReference>
<feature type="non-terminal residue" evidence="4">
    <location>
        <position position="1"/>
    </location>
</feature>
<dbReference type="Pfam" id="PF00226">
    <property type="entry name" value="DnaJ"/>
    <property type="match status" value="1"/>
</dbReference>
<dbReference type="InterPro" id="IPR042858">
    <property type="entry name" value="DNAJC8"/>
</dbReference>
<dbReference type="AlphaFoldDB" id="A0A5N5T5L1"/>
<feature type="transmembrane region" description="Helical" evidence="2">
    <location>
        <begin position="185"/>
        <end position="202"/>
    </location>
</feature>
<proteinExistence type="predicted"/>
<keyword evidence="5" id="KW-1185">Reference proteome</keyword>
<dbReference type="InterPro" id="IPR001623">
    <property type="entry name" value="DnaJ_domain"/>
</dbReference>
<evidence type="ECO:0000256" key="2">
    <source>
        <dbReference type="SAM" id="Phobius"/>
    </source>
</evidence>
<evidence type="ECO:0000313" key="5">
    <source>
        <dbReference type="Proteomes" id="UP000326759"/>
    </source>
</evidence>
<dbReference type="GO" id="GO:0005634">
    <property type="term" value="C:nucleus"/>
    <property type="evidence" value="ECO:0007669"/>
    <property type="project" value="TreeGrafter"/>
</dbReference>
<protein>
    <submittedName>
        <fullName evidence="4">DnaJ-like protein subfamily C member 8</fullName>
    </submittedName>
</protein>
<organism evidence="4 5">
    <name type="scientific">Armadillidium nasatum</name>
    <dbReference type="NCBI Taxonomy" id="96803"/>
    <lineage>
        <taxon>Eukaryota</taxon>
        <taxon>Metazoa</taxon>
        <taxon>Ecdysozoa</taxon>
        <taxon>Arthropoda</taxon>
        <taxon>Crustacea</taxon>
        <taxon>Multicrustacea</taxon>
        <taxon>Malacostraca</taxon>
        <taxon>Eumalacostraca</taxon>
        <taxon>Peracarida</taxon>
        <taxon>Isopoda</taxon>
        <taxon>Oniscidea</taxon>
        <taxon>Crinocheta</taxon>
        <taxon>Armadillidiidae</taxon>
        <taxon>Armadillidium</taxon>
    </lineage>
</organism>
<gene>
    <name evidence="4" type="primary">Dnajc8</name>
    <name evidence="4" type="ORF">Anas_00020</name>
</gene>
<feature type="region of interest" description="Disordered" evidence="1">
    <location>
        <begin position="149"/>
        <end position="174"/>
    </location>
</feature>
<dbReference type="InterPro" id="IPR036869">
    <property type="entry name" value="J_dom_sf"/>
</dbReference>
<dbReference type="EMBL" id="SEYY01009120">
    <property type="protein sequence ID" value="KAB7501904.1"/>
    <property type="molecule type" value="Genomic_DNA"/>
</dbReference>
<feature type="domain" description="J" evidence="3">
    <location>
        <begin position="31"/>
        <end position="89"/>
    </location>
</feature>
<reference evidence="4 5" key="1">
    <citation type="journal article" date="2019" name="PLoS Biol.">
        <title>Sex chromosomes control vertical transmission of feminizing Wolbachia symbionts in an isopod.</title>
        <authorList>
            <person name="Becking T."/>
            <person name="Chebbi M.A."/>
            <person name="Giraud I."/>
            <person name="Moumen B."/>
            <person name="Laverre T."/>
            <person name="Caubet Y."/>
            <person name="Peccoud J."/>
            <person name="Gilbert C."/>
            <person name="Cordaux R."/>
        </authorList>
    </citation>
    <scope>NUCLEOTIDE SEQUENCE [LARGE SCALE GENOMIC DNA]</scope>
    <source>
        <strain evidence="4">ANa2</strain>
        <tissue evidence="4">Whole body excluding digestive tract and cuticle</tissue>
    </source>
</reference>